<evidence type="ECO:0000313" key="1">
    <source>
        <dbReference type="EMBL" id="AFZ79580.1"/>
    </source>
</evidence>
<name>L0AVK4_THEEQ</name>
<dbReference type="eggNOG" id="ENOG502SGYN">
    <property type="taxonomic scope" value="Eukaryota"/>
</dbReference>
<sequence length="138" mass="15801">MITSGSLRTAVSKFSTLRSQGVNAYQRRWLGQAPRGKNVEDFDTAWEEAKKLFYKPALSYQEFAKRAEALRMFVFWGFVTFAAVDLAIHPPESSYWGGALFSNFKRRFSKSEDGHKLPFLGSDNMTSASREYHRVCNI</sequence>
<dbReference type="VEuPathDB" id="PiroplasmaDB:BEWA_024290"/>
<evidence type="ECO:0000313" key="2">
    <source>
        <dbReference type="Proteomes" id="UP000031512"/>
    </source>
</evidence>
<dbReference type="RefSeq" id="XP_004829246.1">
    <property type="nucleotide sequence ID" value="XM_004829189.1"/>
</dbReference>
<dbReference type="AlphaFoldDB" id="L0AVK4"/>
<dbReference type="GeneID" id="15806848"/>
<dbReference type="OrthoDB" id="346528at2759"/>
<reference evidence="1 2" key="1">
    <citation type="journal article" date="2012" name="BMC Genomics">
        <title>Comparative genomic analysis and phylogenetic position of Theileria equi.</title>
        <authorList>
            <person name="Kappmeyer L.S."/>
            <person name="Thiagarajan M."/>
            <person name="Herndon D.R."/>
            <person name="Ramsay J.D."/>
            <person name="Caler E."/>
            <person name="Djikeng A."/>
            <person name="Gillespie J.J."/>
            <person name="Lau A.O."/>
            <person name="Roalson E.H."/>
            <person name="Silva J.C."/>
            <person name="Silva M.G."/>
            <person name="Suarez C.E."/>
            <person name="Ueti M.W."/>
            <person name="Nene V.M."/>
            <person name="Mealey R.H."/>
            <person name="Knowles D.P."/>
            <person name="Brayton K.A."/>
        </authorList>
    </citation>
    <scope>NUCLEOTIDE SEQUENCE [LARGE SCALE GENOMIC DNA]</scope>
    <source>
        <strain evidence="1 2">WA</strain>
    </source>
</reference>
<dbReference type="KEGG" id="beq:BEWA_024290"/>
<dbReference type="EMBL" id="CP001669">
    <property type="protein sequence ID" value="AFZ79580.1"/>
    <property type="molecule type" value="Genomic_DNA"/>
</dbReference>
<proteinExistence type="predicted"/>
<organism evidence="1 2">
    <name type="scientific">Theileria equi strain WA</name>
    <dbReference type="NCBI Taxonomy" id="1537102"/>
    <lineage>
        <taxon>Eukaryota</taxon>
        <taxon>Sar</taxon>
        <taxon>Alveolata</taxon>
        <taxon>Apicomplexa</taxon>
        <taxon>Aconoidasida</taxon>
        <taxon>Piroplasmida</taxon>
        <taxon>Theileriidae</taxon>
        <taxon>Theileria</taxon>
    </lineage>
</organism>
<accession>L0AVK4</accession>
<keyword evidence="2" id="KW-1185">Reference proteome</keyword>
<protein>
    <submittedName>
        <fullName evidence="1">Uncharacterized protein</fullName>
    </submittedName>
</protein>
<dbReference type="Proteomes" id="UP000031512">
    <property type="component" value="Chromosome 1"/>
</dbReference>
<gene>
    <name evidence="1" type="ORF">BEWA_024290</name>
</gene>